<reference evidence="2" key="1">
    <citation type="journal article" date="2022" name="Int. J. Mol. Sci.">
        <title>Draft Genome of Tanacetum Coccineum: Genomic Comparison of Closely Related Tanacetum-Family Plants.</title>
        <authorList>
            <person name="Yamashiro T."/>
            <person name="Shiraishi A."/>
            <person name="Nakayama K."/>
            <person name="Satake H."/>
        </authorList>
    </citation>
    <scope>NUCLEOTIDE SEQUENCE</scope>
</reference>
<keyword evidence="3" id="KW-1185">Reference proteome</keyword>
<proteinExistence type="predicted"/>
<dbReference type="Proteomes" id="UP001151760">
    <property type="component" value="Unassembled WGS sequence"/>
</dbReference>
<comment type="caution">
    <text evidence="2">The sequence shown here is derived from an EMBL/GenBank/DDBJ whole genome shotgun (WGS) entry which is preliminary data.</text>
</comment>
<feature type="signal peptide" evidence="1">
    <location>
        <begin position="1"/>
        <end position="22"/>
    </location>
</feature>
<sequence>MWDRHTIMVIAILSLLDKIAQNVDPPDLACSCVVLPNSCSSNFLNPSICYASQIALLEVEHLSQLVYTEHLFPFYVESLTSFWLYAFLSILTKFLAVITTDVLRVVVGSDSDHLSSSEADSDGVVLVFGYLGCLCIYKLHKDLVGSEAIDVG</sequence>
<keyword evidence="1" id="KW-0732">Signal</keyword>
<dbReference type="EMBL" id="BQNB010020946">
    <property type="protein sequence ID" value="GJU01260.1"/>
    <property type="molecule type" value="Genomic_DNA"/>
</dbReference>
<protein>
    <submittedName>
        <fullName evidence="2">Uncharacterized protein</fullName>
    </submittedName>
</protein>
<reference evidence="2" key="2">
    <citation type="submission" date="2022-01" db="EMBL/GenBank/DDBJ databases">
        <authorList>
            <person name="Yamashiro T."/>
            <person name="Shiraishi A."/>
            <person name="Satake H."/>
            <person name="Nakayama K."/>
        </authorList>
    </citation>
    <scope>NUCLEOTIDE SEQUENCE</scope>
</reference>
<organism evidence="2 3">
    <name type="scientific">Tanacetum coccineum</name>
    <dbReference type="NCBI Taxonomy" id="301880"/>
    <lineage>
        <taxon>Eukaryota</taxon>
        <taxon>Viridiplantae</taxon>
        <taxon>Streptophyta</taxon>
        <taxon>Embryophyta</taxon>
        <taxon>Tracheophyta</taxon>
        <taxon>Spermatophyta</taxon>
        <taxon>Magnoliopsida</taxon>
        <taxon>eudicotyledons</taxon>
        <taxon>Gunneridae</taxon>
        <taxon>Pentapetalae</taxon>
        <taxon>asterids</taxon>
        <taxon>campanulids</taxon>
        <taxon>Asterales</taxon>
        <taxon>Asteraceae</taxon>
        <taxon>Asteroideae</taxon>
        <taxon>Anthemideae</taxon>
        <taxon>Anthemidinae</taxon>
        <taxon>Tanacetum</taxon>
    </lineage>
</organism>
<evidence type="ECO:0000313" key="3">
    <source>
        <dbReference type="Proteomes" id="UP001151760"/>
    </source>
</evidence>
<name>A0ABQ5IM38_9ASTR</name>
<gene>
    <name evidence="2" type="ORF">Tco_1111598</name>
</gene>
<accession>A0ABQ5IM38</accession>
<feature type="chain" id="PRO_5047086809" evidence="1">
    <location>
        <begin position="23"/>
        <end position="152"/>
    </location>
</feature>
<evidence type="ECO:0000313" key="2">
    <source>
        <dbReference type="EMBL" id="GJU01260.1"/>
    </source>
</evidence>
<evidence type="ECO:0000256" key="1">
    <source>
        <dbReference type="SAM" id="SignalP"/>
    </source>
</evidence>